<name>A0ABW9RY78_9BACT</name>
<keyword evidence="7" id="KW-0677">Repeat</keyword>
<dbReference type="PROSITE" id="PS00606">
    <property type="entry name" value="KS3_1"/>
    <property type="match status" value="2"/>
</dbReference>
<dbReference type="CDD" id="cd08953">
    <property type="entry name" value="KR_2_SDR_x"/>
    <property type="match status" value="2"/>
</dbReference>
<dbReference type="InterPro" id="IPR049900">
    <property type="entry name" value="PKS_mFAS_DH"/>
</dbReference>
<keyword evidence="16" id="KW-1185">Reference proteome</keyword>
<dbReference type="Pfam" id="PF21089">
    <property type="entry name" value="PKS_DH_N"/>
    <property type="match status" value="2"/>
</dbReference>
<dbReference type="SUPFAM" id="SSF47336">
    <property type="entry name" value="ACP-like"/>
    <property type="match status" value="4"/>
</dbReference>
<feature type="compositionally biased region" description="Basic and acidic residues" evidence="11">
    <location>
        <begin position="574"/>
        <end position="583"/>
    </location>
</feature>
<feature type="region of interest" description="N-terminal hotdog fold" evidence="9">
    <location>
        <begin position="1200"/>
        <end position="1331"/>
    </location>
</feature>
<comment type="catalytic activity">
    <reaction evidence="8">
        <text>a (3S)-3-hydroxyacyl-CoA + NAD(+) = a 3-oxoacyl-CoA + NADH + H(+)</text>
        <dbReference type="Rhea" id="RHEA:22432"/>
        <dbReference type="ChEBI" id="CHEBI:15378"/>
        <dbReference type="ChEBI" id="CHEBI:57318"/>
        <dbReference type="ChEBI" id="CHEBI:57540"/>
        <dbReference type="ChEBI" id="CHEBI:57945"/>
        <dbReference type="ChEBI" id="CHEBI:90726"/>
        <dbReference type="EC" id="1.1.1.35"/>
    </reaction>
</comment>
<dbReference type="InterPro" id="IPR049552">
    <property type="entry name" value="PKS_DH_N"/>
</dbReference>
<dbReference type="Gene3D" id="6.20.390.20">
    <property type="match status" value="1"/>
</dbReference>
<comment type="similarity">
    <text evidence="10">Belongs to the enoyl-CoA hydratase/isomerase family.</text>
</comment>
<evidence type="ECO:0000256" key="11">
    <source>
        <dbReference type="SAM" id="MobiDB-lite"/>
    </source>
</evidence>
<gene>
    <name evidence="15" type="ORF">E1163_29750</name>
</gene>
<dbReference type="InterPro" id="IPR036736">
    <property type="entry name" value="ACP-like_sf"/>
</dbReference>
<dbReference type="SMART" id="SM01294">
    <property type="entry name" value="PKS_PP_betabranch"/>
    <property type="match status" value="2"/>
</dbReference>
<dbReference type="InterPro" id="IPR009081">
    <property type="entry name" value="PP-bd_ACP"/>
</dbReference>
<dbReference type="PROSITE" id="PS52004">
    <property type="entry name" value="KS3_2"/>
    <property type="match status" value="3"/>
</dbReference>
<evidence type="ECO:0000256" key="10">
    <source>
        <dbReference type="RuleBase" id="RU003707"/>
    </source>
</evidence>
<dbReference type="Gene3D" id="1.10.1240.100">
    <property type="match status" value="3"/>
</dbReference>
<evidence type="ECO:0000259" key="13">
    <source>
        <dbReference type="PROSITE" id="PS52004"/>
    </source>
</evidence>
<dbReference type="SMART" id="SM00826">
    <property type="entry name" value="PKS_DH"/>
    <property type="match status" value="2"/>
</dbReference>
<dbReference type="InterPro" id="IPR036291">
    <property type="entry name" value="NAD(P)-bd_dom_sf"/>
</dbReference>
<feature type="domain" description="Carrier" evidence="12">
    <location>
        <begin position="2450"/>
        <end position="2527"/>
    </location>
</feature>
<dbReference type="InterPro" id="IPR020807">
    <property type="entry name" value="PKS_DH"/>
</dbReference>
<dbReference type="InterPro" id="IPR001753">
    <property type="entry name" value="Enoyl-CoA_hydra/iso"/>
</dbReference>
<dbReference type="InterPro" id="IPR018376">
    <property type="entry name" value="Enoyl-CoA_hyd/isom_CS"/>
</dbReference>
<protein>
    <submittedName>
        <fullName evidence="15">SDR family NAD(P)-dependent oxidoreductase</fullName>
    </submittedName>
</protein>
<dbReference type="Pfam" id="PF22336">
    <property type="entry name" value="RhiE-like_linker"/>
    <property type="match status" value="3"/>
</dbReference>
<evidence type="ECO:0000256" key="1">
    <source>
        <dbReference type="ARBA" id="ARBA00004496"/>
    </source>
</evidence>
<comment type="subcellular location">
    <subcellularLocation>
        <location evidence="1">Cytoplasm</location>
    </subcellularLocation>
</comment>
<dbReference type="PANTHER" id="PTHR43775">
    <property type="entry name" value="FATTY ACID SYNTHASE"/>
    <property type="match status" value="1"/>
</dbReference>
<evidence type="ECO:0000256" key="8">
    <source>
        <dbReference type="ARBA" id="ARBA00049556"/>
    </source>
</evidence>
<evidence type="ECO:0000256" key="3">
    <source>
        <dbReference type="ARBA" id="ARBA00022450"/>
    </source>
</evidence>
<comment type="pathway">
    <text evidence="2">Antibiotic biosynthesis.</text>
</comment>
<feature type="region of interest" description="N-terminal hotdog fold" evidence="9">
    <location>
        <begin position="3203"/>
        <end position="3329"/>
    </location>
</feature>
<dbReference type="InterPro" id="IPR050091">
    <property type="entry name" value="PKS_NRPS_Biosynth_Enz"/>
</dbReference>
<keyword evidence="6" id="KW-0808">Transferase</keyword>
<dbReference type="InterPro" id="IPR057326">
    <property type="entry name" value="KR_dom"/>
</dbReference>
<organism evidence="15 16">
    <name type="scientific">Fulvivirga kasyanovii</name>
    <dbReference type="NCBI Taxonomy" id="396812"/>
    <lineage>
        <taxon>Bacteria</taxon>
        <taxon>Pseudomonadati</taxon>
        <taxon>Bacteroidota</taxon>
        <taxon>Cytophagia</taxon>
        <taxon>Cytophagales</taxon>
        <taxon>Fulvivirgaceae</taxon>
        <taxon>Fulvivirga</taxon>
    </lineage>
</organism>
<evidence type="ECO:0000256" key="7">
    <source>
        <dbReference type="ARBA" id="ARBA00022737"/>
    </source>
</evidence>
<keyword evidence="5" id="KW-0597">Phosphoprotein</keyword>
<keyword evidence="3" id="KW-0596">Phosphopantetheine</keyword>
<sequence length="4773" mass="522895">MKENLKKIFQDISRGKLTQTEALEQIKAIKLQEQGKATGTKLSSPIWKAGMPSPADQVEYAQRHIILCELPEVSGKELETALPGSQVLTLQATSQTNIAAKYESHALACFEHIKQVLSGKPQGKILIQLAIGSEAEHTLFAGLSALLKTAGLENPKVTGQVVITQSRVKAEQLAAQLKENQSTPHDQIIKYEQSTRHILKSEEVEAGEISPKVVFKDQGVYLITGGMGGLGILFAKEILKQTTRSRIILTGRNPLTAERKKVLEALPALKNKVEYHQLDLNNADQVNKLIAKINGEGKPLSGIIHCAGMTADNFIIKKSGEEFSKVLAPKVAGTFNLDEASKDLDLDFMVLFSSVASLLGNVGQADYAAANGFMDQFAVYRNQLVNAGQRQGHTLSINWPLWQEGGMQIDKANQEILKETMDVQPLETSAGMHAFYCSLELGQDQVLVARGRMPQQLNGDKEASSNVVKHSATTQLTTNTGDLFEQTEQYLCQEFSSLLKLASHKIDPQAPLENYGIDSILAMKFTGQLEKTFGSLSKTLFFEYQTIRELTAYFVKSHAAQLAAIFNTATDNAEKPVEARSQPEKQMPQKLTSGKRFTRPRPFADQAKSVRPVNDDPIAIVGLSGRYPEAANIEAFWDNLRDGKDCIIEVPKERWDWRKYYSEDRTKSGHHYSKWGGFIEGVDEFDPRFFNIAPREAAAIDPQERLFLQHAYMAVEDAGYTRSSLQIPHNKGLAGQVGVYAGVMYGEYNLSGSLASIANRVSYVLNLHGPSITLDTMCSSSLTAIHLACQDLKAGLTDLAIAGGVNVSVHPSKYLMLSTGQFISSDGHCQSFGEGGDGYIPGEGVGAVVLKRLSEAKKDGNHIYAIIRGSSLNHGGKTNGYSVPNPKAQADVISHALAEAGVNPRHISYIEAHGTGTKLGDPIEISALTKAFHQENEDTAYCQLGSAKSNIGHCESAAGIAGLTKILLQMKHRKIVPSLHSTRLNPHIDFDKTPFIVNQTLKDWEQPVVDGKALPRIAGISSFGAGGANAHIIIQEYTEAERPVSLNGATKDIIIPVSARTAGQLKQKAQDLLKFIRTSAPQNLPSIAYTLQTGREAMDQRLAFVVTSISQLEEKLQAYVDDKSVDGLYKGQVKRDAAYDAGMQQKVDEWIAGKQWPQLMEAWVKGTEVDWNMLYSNAKPKLVSLPVYPFARERYWKDINATVQAPNRLAAVALHPLLHRNISNLNEQAYSSTFTGDEFFITGQQVLPEAAYLEMARVAISQAMPDQEELHILELHNTVWAGAAGVEEGKPLNIALLAQGQETVNFEIYSPEAKEDIVYCQGQAVISREAAPSKLDITQLRRQLNGAQRASADVYAAFGSMGLAYSPTYQSIAVIEQGNGQLLASLSLPDDLEETQKDFQLHPAFVEGALQAGMALMTDFNKPSSGALLPGSIDTLRVIGHCTGEMFAWVRYAEDSAKADIDLCDAQGNICVQMLGVRYQEEVVTPVSVEQQQPVEKQMVAKASTSAPEPVQTAPKQIQITPLAGKASSGEPVFQKFAQVVLEKPTNVSLVKPQAISAKDINQPVPGKGSVTLAATTSASRQQQNGKATTANFVKLFDHGNGLYSIDIDALTNYNTLSHDLVEQVLKAVDFVKKISSAKVLMLRGTSAVFLHGGREEYNDAISQKLYQAIASFPYPVIAVMQGGATGAGFLVGALCDFMVCSQESKYSYTDHEEGLFPTAHEEILFKERFGEALASDFLYQSTVSTGKELKAKGWSCPVLPTDQVEAYAMELASGLIAKSQTALSLLKQHLGRHIQALVEQLTTVETVGGEGKITKKHKLTSTSKLLKLVDSAEHVLTIRIKKSRKKDKLKDIASGLEEIFTQVKKGAYYKAILLASEDPGYLTASGKTNVAEDVLAIQKLLIEAPVPVIAAVGSEAKGLAWLIAQSCDACVYSEEGAYSLENILQIPKLAKQAALIFANRLGNYACKELLFAGKTYSGAELMQLSGAVAISKTEEVLTRASALAGTWARLSWASVTTWKKERAAALAKEISQLPEWPDVEEKTSKALPESPFALDLKSEVIKATVHPEGVVEVKMEDREAKNMFSEAFIEGMKEVFAHIDQSEDYKAVVFTGYDSYFASGGTKESLLAIQEGKAKFTDTTIFQLAMACRVPVIAAMQGHAIGAGWSMGMFADFMLLSEESHYVSPYMNYGFTPGAAATLIFPDKTGYDLSRDTLLTANEYSGHDLKRKGLTLPVLSRKDIHEAALTLAKQIAQNPRSGLVAVKLQLTRHLKALLEETYSRELAMHEKTFVGQEDTLKQIESNFYSAERTAPVQAVPAKENAVIPEPQTTSHNQDALPGIISSLKKLLAKELHLEVDEIDENSQFVDLGLDSIVGVTFIRKINDKYGTSLQATVVYSYSTLAKLAGHVKEEAEKLGAILSPPVAQEAQETAPVQAPQDIQPVTNTPSVSDVLPGIISTLKKLLAKELHLEVDEIDENSQFVDLGLDSIVGVTFIRKINDKYGTSLQATIVYSHSTIAKLSEHVKEEAEKQGTLVATPVAPTATAVPVNTPAEAPKQVPSMPVIRKKLTSWRNKSALRTSQTTKSAYQSQPIAVIGMAGQFPEAKNIETFWQNIAEGKNCISEISPKRWSMEGFFQEGEAVPGKSYSKWMGALEEFDLFDPLFFNISPSEAESMDPQQRLFLQACWHTIENAGYDPQALSGSKCGVFVGCAAGDYLQQSKQHQLSAQGFTGAASSILAARISYFLNLQGPCISIDTACSSSLVAIANACDSLISGSSNVALAGGVYVMATPSMHIMSSQSGMLSPDGRCYTFDQRANGFVPGEGVGAVMLKRLEDAERDDDNILGVIHGWGVNQDGKTNGITAPNTESQTLLEQQVYDQFNIDPTSIQLIEAHGTGTKLGDPIEVEGLRRSFKKYTQEQEYCALGSVKSNIGHCLTAAGVAGTIKVLMAMKHRQLPPTINYTQLNEHISLKDSPFYVNTQLKDWSVKSTERRQAAISAFGFSGTNAHIVMGEYIPQTTTTRPVQVVTQNSELMIPLSAKSEEQLRQKAIDLLEYIGKAPETVDMTALAYTLQVGREAMDHRLGLMAANAGQLAERLQAWLDNEDDLEGTGQGHVKRSKEGISIISNDADMKETIIGRYIGQKKLSKLMELWVKGLDLDWHKLYGEVKPKRISLPLYPFAKERYWIEETDEKQISATGKVAGMLHPLLHRNTSDLHQQSYSTTFTREETLVSENQVSGHKVVPAMAYLEMARAAVLLADSPADQSAVTELNNISWNRPIVVADSKEVGVALFATDMKGSREELIDIELYSEENGEEITYFQAQARYSYQAENARLDLANLKGQMSQAAASPKDIYTGLFDMGFAYGRGYQAITAIYPGEDQLLAELSLPPSGENNQDKFMLHPAIIEGVLQACISLVADKGGVEQPLFPATLDTLRMVSTCTGEMTVWVRTQGHGSAAKLDIDLMDQEGNVCAELRGLTLQDFAADVAQVKIAETGKAIQSQTEEASQPLFFTEHWEDKPLVSNGVQPENRQVIIFADEVLQKQLTTGDDAVLWASAVFVRQGKKFGQVGGNTYECRFNHTSDIQKVLNEVNDKSNTPISLVYTWAKGQKEAGIHALFSLFKAIKIFNQPVKVILTGHYDPSIADSCWDYSWIGFERSLKLILPHVKVSLLYTDSLTFTAQQLIDAIHHPGITWYKGQSRLALSIKPTQRTIKDQQPVLKKHGGYLITGGSGKLGYSFAQYLAKEYQAKLILMGRSPLTSGIEEQIEELKKAGAKEVHYNAVDISDEKALAAWEKNLPFDLSGVIHAAGVEGTQMFHEKTTKSINEVLQPKSTGTILIDGALRQHPLSFVCYFSSSAALLGDFGSCDYAIANRFQMAYAQHRQQNEQAKGKTVVINWPFWKDGGMGKGDAEQAAFYLKSSGQDVLETAEGLEIWHDIIRAGETQTLVLKGKPSRLEQFLHRIYEADPQKSSATTTAKAENLPSHMGKGWKVQYQDLSIKECIYADLTRLVSASLKIPAAKLDGVTNLADYGFDSISLTTFAKQLKEHFSLEITPALFYNYATIEKLSSYFVDEHQIHMQEFYRKPQSEVSDSQKQAPLSRPVLNRTSQRKRFLQPSANGRSYAARLEQEPIAIVGMSGRFPKADTVDQLWSLLEKGESGISEIPLSRWDWRDYFTAPGHSGNKISTNKGGFINNIDEFDPLFFEITPREAEATDPGQRMLLMEAYKAIEDAQINPSSLRGTPVGVFVGMEESQYDALIADEQGVGNSGNAMISSRLSYFLDLHGPTIATNTACSSGLVALHQAVTSLRNGECESALVAGISSLILSPKFYEKMSQAGMLSQDGQCFSFAKKANGIGASEAVVVLMLKPLSAAIEDGNPIYGTIKASGINFDGKTNGVTAPNGKSQEELIKRVYTNHNINPQDISHIVAHGTGTKLGDPIEINALNDAFKKLSNGQARPGKCAITSCKSNLGHTMAASGLVSVVSMLKGLQHNKIPATINCEDENDYISWKDSPFYINKTTKKWDRADDRPRMGGISSFGRSGTNAHVVVEEYVPQQPVQPVVATHPGDGSQVIITLSAKSDEQLHQKAGDLLDFISTKKQDIDLLALAYSLQVTREAMEVRLGLIVGSVEELKDKLQAYRKAEKGIEGIYQGEVKHNDTSVSIFNVDADLQETIEKWITHKKLSKLLELWVKGLELDWNKLYGEEKPQRISLPKYPFAKERYWVKKTTSRQIVESKPASGSDNFEVIEDLINQIESESIETDEAVSLLKNIAYTK</sequence>
<evidence type="ECO:0000259" key="14">
    <source>
        <dbReference type="PROSITE" id="PS52019"/>
    </source>
</evidence>
<feature type="region of interest" description="C-terminal hotdog fold" evidence="9">
    <location>
        <begin position="1345"/>
        <end position="1488"/>
    </location>
</feature>
<dbReference type="SMART" id="SM00822">
    <property type="entry name" value="PKS_KR"/>
    <property type="match status" value="2"/>
</dbReference>
<feature type="domain" description="Carrier" evidence="12">
    <location>
        <begin position="482"/>
        <end position="558"/>
    </location>
</feature>
<dbReference type="InterPro" id="IPR014030">
    <property type="entry name" value="Ketoacyl_synth_N"/>
</dbReference>
<dbReference type="InterPro" id="IPR020841">
    <property type="entry name" value="PKS_Beta-ketoAc_synthase_dom"/>
</dbReference>
<dbReference type="PROSITE" id="PS00166">
    <property type="entry name" value="ENOYL_COA_HYDRATASE"/>
    <property type="match status" value="1"/>
</dbReference>
<dbReference type="SUPFAM" id="SSF51735">
    <property type="entry name" value="NAD(P)-binding Rossmann-fold domains"/>
    <property type="match status" value="2"/>
</dbReference>
<evidence type="ECO:0000313" key="16">
    <source>
        <dbReference type="Proteomes" id="UP000798808"/>
    </source>
</evidence>
<dbReference type="PANTHER" id="PTHR43775:SF37">
    <property type="entry name" value="SI:DKEY-61P9.11"/>
    <property type="match status" value="1"/>
</dbReference>
<dbReference type="SMART" id="SM00823">
    <property type="entry name" value="PKS_PP"/>
    <property type="match status" value="4"/>
</dbReference>
<dbReference type="NCBIfam" id="NF005496">
    <property type="entry name" value="PRK07110.1"/>
    <property type="match status" value="1"/>
</dbReference>
<dbReference type="PROSITE" id="PS50075">
    <property type="entry name" value="CARRIER"/>
    <property type="match status" value="4"/>
</dbReference>
<comment type="caution">
    <text evidence="15">The sequence shown here is derived from an EMBL/GenBank/DDBJ whole genome shotgun (WGS) entry which is preliminary data.</text>
</comment>
<dbReference type="Gene3D" id="3.10.129.110">
    <property type="entry name" value="Polyketide synthase dehydratase"/>
    <property type="match status" value="2"/>
</dbReference>
<comment type="caution">
    <text evidence="9">Lacks conserved residue(s) required for the propagation of feature annotation.</text>
</comment>
<feature type="region of interest" description="Disordered" evidence="11">
    <location>
        <begin position="574"/>
        <end position="598"/>
    </location>
</feature>
<dbReference type="Pfam" id="PF00550">
    <property type="entry name" value="PP-binding"/>
    <property type="match status" value="4"/>
</dbReference>
<evidence type="ECO:0000256" key="2">
    <source>
        <dbReference type="ARBA" id="ARBA00004792"/>
    </source>
</evidence>
<dbReference type="Pfam" id="PF00109">
    <property type="entry name" value="ketoacyl-synt"/>
    <property type="match status" value="3"/>
</dbReference>
<evidence type="ECO:0000313" key="15">
    <source>
        <dbReference type="EMBL" id="MTI29183.1"/>
    </source>
</evidence>
<dbReference type="InterPro" id="IPR016039">
    <property type="entry name" value="Thiolase-like"/>
</dbReference>
<evidence type="ECO:0000256" key="5">
    <source>
        <dbReference type="ARBA" id="ARBA00022553"/>
    </source>
</evidence>
<feature type="domain" description="Ketosynthase family 3 (KS3)" evidence="13">
    <location>
        <begin position="615"/>
        <end position="1036"/>
    </location>
</feature>
<dbReference type="Gene3D" id="3.90.226.10">
    <property type="entry name" value="2-enoyl-CoA Hydratase, Chain A, domain 1"/>
    <property type="match status" value="3"/>
</dbReference>
<accession>A0ABW9RY78</accession>
<reference evidence="15 16" key="1">
    <citation type="submission" date="2019-02" db="EMBL/GenBank/DDBJ databases">
        <authorList>
            <person name="Goldberg S.R."/>
            <person name="Haltli B.A."/>
            <person name="Correa H."/>
            <person name="Russell K.G."/>
        </authorList>
    </citation>
    <scope>NUCLEOTIDE SEQUENCE [LARGE SCALE GENOMIC DNA]</scope>
    <source>
        <strain evidence="15 16">JCM 16186</strain>
    </source>
</reference>
<evidence type="ECO:0000256" key="6">
    <source>
        <dbReference type="ARBA" id="ARBA00022679"/>
    </source>
</evidence>
<dbReference type="Proteomes" id="UP000798808">
    <property type="component" value="Unassembled WGS sequence"/>
</dbReference>
<keyword evidence="4" id="KW-0963">Cytoplasm</keyword>
<dbReference type="SMART" id="SM00825">
    <property type="entry name" value="PKS_KS"/>
    <property type="match status" value="3"/>
</dbReference>
<dbReference type="SUPFAM" id="SSF52096">
    <property type="entry name" value="ClpP/crotonase"/>
    <property type="match status" value="3"/>
</dbReference>
<feature type="domain" description="Ketosynthase family 3 (KS3)" evidence="13">
    <location>
        <begin position="2588"/>
        <end position="3011"/>
    </location>
</feature>
<dbReference type="Pfam" id="PF00378">
    <property type="entry name" value="ECH_1"/>
    <property type="match status" value="3"/>
</dbReference>
<dbReference type="EMBL" id="SMLW01000680">
    <property type="protein sequence ID" value="MTI29183.1"/>
    <property type="molecule type" value="Genomic_DNA"/>
</dbReference>
<dbReference type="InterPro" id="IPR029045">
    <property type="entry name" value="ClpP/crotonase-like_dom_sf"/>
</dbReference>
<feature type="domain" description="Carrier" evidence="12">
    <location>
        <begin position="3995"/>
        <end position="4072"/>
    </location>
</feature>
<dbReference type="InterPro" id="IPR054514">
    <property type="entry name" value="RhiE-like_linker"/>
</dbReference>
<dbReference type="CDD" id="cd00833">
    <property type="entry name" value="PKS"/>
    <property type="match status" value="3"/>
</dbReference>
<dbReference type="Gene3D" id="3.40.47.10">
    <property type="match status" value="3"/>
</dbReference>
<dbReference type="InterPro" id="IPR013968">
    <property type="entry name" value="PKS_KR"/>
</dbReference>
<dbReference type="Pfam" id="PF14765">
    <property type="entry name" value="PS-DH"/>
    <property type="match status" value="2"/>
</dbReference>
<feature type="domain" description="PKS/mFAS DH" evidence="14">
    <location>
        <begin position="1200"/>
        <end position="1488"/>
    </location>
</feature>
<dbReference type="Gene3D" id="1.10.1200.10">
    <property type="entry name" value="ACP-like"/>
    <property type="match status" value="4"/>
</dbReference>
<dbReference type="Gene3D" id="3.40.50.720">
    <property type="entry name" value="NAD(P)-binding Rossmann-like Domain"/>
    <property type="match status" value="2"/>
</dbReference>
<dbReference type="InterPro" id="IPR014031">
    <property type="entry name" value="Ketoacyl_synth_C"/>
</dbReference>
<dbReference type="SUPFAM" id="SSF53901">
    <property type="entry name" value="Thiolase-like"/>
    <property type="match status" value="3"/>
</dbReference>
<feature type="domain" description="PKS/mFAS DH" evidence="14">
    <location>
        <begin position="3203"/>
        <end position="3487"/>
    </location>
</feature>
<dbReference type="InterPro" id="IPR049551">
    <property type="entry name" value="PKS_DH_C"/>
</dbReference>
<proteinExistence type="inferred from homology"/>
<dbReference type="RefSeq" id="WP_155177442.1">
    <property type="nucleotide sequence ID" value="NZ_BAAAFL010000029.1"/>
</dbReference>
<evidence type="ECO:0000259" key="12">
    <source>
        <dbReference type="PROSITE" id="PS50075"/>
    </source>
</evidence>
<dbReference type="InterPro" id="IPR042104">
    <property type="entry name" value="PKS_dehydratase_sf"/>
</dbReference>
<evidence type="ECO:0000256" key="9">
    <source>
        <dbReference type="PROSITE-ProRule" id="PRU01363"/>
    </source>
</evidence>
<feature type="domain" description="Carrier" evidence="12">
    <location>
        <begin position="2335"/>
        <end position="2412"/>
    </location>
</feature>
<feature type="domain" description="Ketosynthase family 3 (KS3)" evidence="13">
    <location>
        <begin position="4126"/>
        <end position="4549"/>
    </location>
</feature>
<dbReference type="InterPro" id="IPR018201">
    <property type="entry name" value="Ketoacyl_synth_AS"/>
</dbReference>
<dbReference type="CDD" id="cd06558">
    <property type="entry name" value="crotonase-like"/>
    <property type="match status" value="2"/>
</dbReference>
<dbReference type="PROSITE" id="PS52019">
    <property type="entry name" value="PKS_MFAS_DH"/>
    <property type="match status" value="2"/>
</dbReference>
<feature type="region of interest" description="C-terminal hotdog fold" evidence="9">
    <location>
        <begin position="3343"/>
        <end position="3487"/>
    </location>
</feature>
<dbReference type="InterPro" id="IPR020806">
    <property type="entry name" value="PKS_PP-bd"/>
</dbReference>
<dbReference type="Pfam" id="PF08659">
    <property type="entry name" value="KR"/>
    <property type="match status" value="2"/>
</dbReference>
<dbReference type="Pfam" id="PF02801">
    <property type="entry name" value="Ketoacyl-synt_C"/>
    <property type="match status" value="3"/>
</dbReference>
<evidence type="ECO:0000256" key="4">
    <source>
        <dbReference type="ARBA" id="ARBA00022490"/>
    </source>
</evidence>